<proteinExistence type="predicted"/>
<evidence type="ECO:0000313" key="2">
    <source>
        <dbReference type="Proteomes" id="UP001204621"/>
    </source>
</evidence>
<dbReference type="Proteomes" id="UP001204621">
    <property type="component" value="Unassembled WGS sequence"/>
</dbReference>
<sequence length="117" mass="13401">MCGREELLADPNGDYRPLRITRQEEQRLLGRIERIATFEDLKHVQELVRSHIGAELRIQPGPNEVRTERGIIIVFEDKPGLCKKLRQNVPAAIRRCLVNNPEITFALLNSYDLLGEG</sequence>
<dbReference type="RefSeq" id="WP_258810737.1">
    <property type="nucleotide sequence ID" value="NZ_JANUGU010000001.1"/>
</dbReference>
<comment type="caution">
    <text evidence="1">The sequence shown here is derived from an EMBL/GenBank/DDBJ whole genome shotgun (WGS) entry which is preliminary data.</text>
</comment>
<evidence type="ECO:0008006" key="3">
    <source>
        <dbReference type="Google" id="ProtNLM"/>
    </source>
</evidence>
<gene>
    <name evidence="1" type="ORF">NX778_05910</name>
</gene>
<organism evidence="1 2">
    <name type="scientific">Massilia terrae</name>
    <dbReference type="NCBI Taxonomy" id="1811224"/>
    <lineage>
        <taxon>Bacteria</taxon>
        <taxon>Pseudomonadati</taxon>
        <taxon>Pseudomonadota</taxon>
        <taxon>Betaproteobacteria</taxon>
        <taxon>Burkholderiales</taxon>
        <taxon>Oxalobacteraceae</taxon>
        <taxon>Telluria group</taxon>
        <taxon>Massilia</taxon>
    </lineage>
</organism>
<dbReference type="EMBL" id="JANUGU010000001">
    <property type="protein sequence ID" value="MCS0657599.1"/>
    <property type="molecule type" value="Genomic_DNA"/>
</dbReference>
<reference evidence="1 2" key="1">
    <citation type="submission" date="2022-08" db="EMBL/GenBank/DDBJ databases">
        <title>Reclassification of Massilia species as members of the genera Telluria, Duganella, Pseudoduganella, Mokoshia gen. nov. and Zemynaea gen. nov. using orthogonal and non-orthogonal genome-based approaches.</title>
        <authorList>
            <person name="Bowman J.P."/>
        </authorList>
    </citation>
    <scope>NUCLEOTIDE SEQUENCE [LARGE SCALE GENOMIC DNA]</scope>
    <source>
        <strain evidence="1 2">JCM 31606</strain>
    </source>
</reference>
<protein>
    <recommendedName>
        <fullName evidence="3">Ribosomal protein S3AE</fullName>
    </recommendedName>
</protein>
<name>A0ABT2CUE2_9BURK</name>
<keyword evidence="2" id="KW-1185">Reference proteome</keyword>
<evidence type="ECO:0000313" key="1">
    <source>
        <dbReference type="EMBL" id="MCS0657599.1"/>
    </source>
</evidence>
<accession>A0ABT2CUE2</accession>